<proteinExistence type="predicted"/>
<gene>
    <name evidence="7" type="ORF">D9V32_12175</name>
</gene>
<comment type="caution">
    <text evidence="7">The sequence shown here is derived from an EMBL/GenBank/DDBJ whole genome shotgun (WGS) entry which is preliminary data.</text>
</comment>
<evidence type="ECO:0000313" key="8">
    <source>
        <dbReference type="Proteomes" id="UP000272503"/>
    </source>
</evidence>
<keyword evidence="3" id="KW-0804">Transcription</keyword>
<evidence type="ECO:0000256" key="3">
    <source>
        <dbReference type="ARBA" id="ARBA00023163"/>
    </source>
</evidence>
<feature type="region of interest" description="Disordered" evidence="5">
    <location>
        <begin position="1"/>
        <end position="23"/>
    </location>
</feature>
<protein>
    <submittedName>
        <fullName evidence="7">TetR family transcriptional regulator</fullName>
    </submittedName>
</protein>
<dbReference type="Pfam" id="PF00440">
    <property type="entry name" value="TetR_N"/>
    <property type="match status" value="1"/>
</dbReference>
<dbReference type="OrthoDB" id="7505659at2"/>
<dbReference type="InterPro" id="IPR036271">
    <property type="entry name" value="Tet_transcr_reg_TetR-rel_C_sf"/>
</dbReference>
<feature type="domain" description="HTH tetR-type" evidence="6">
    <location>
        <begin position="22"/>
        <end position="82"/>
    </location>
</feature>
<dbReference type="PANTHER" id="PTHR30055">
    <property type="entry name" value="HTH-TYPE TRANSCRIPTIONAL REGULATOR RUTR"/>
    <property type="match status" value="1"/>
</dbReference>
<dbReference type="EMBL" id="RCUX01000009">
    <property type="protein sequence ID" value="RLP74790.1"/>
    <property type="molecule type" value="Genomic_DNA"/>
</dbReference>
<dbReference type="InterPro" id="IPR001647">
    <property type="entry name" value="HTH_TetR"/>
</dbReference>
<dbReference type="SUPFAM" id="SSF46689">
    <property type="entry name" value="Homeodomain-like"/>
    <property type="match status" value="1"/>
</dbReference>
<dbReference type="GO" id="GO:0003700">
    <property type="term" value="F:DNA-binding transcription factor activity"/>
    <property type="evidence" value="ECO:0007669"/>
    <property type="project" value="TreeGrafter"/>
</dbReference>
<dbReference type="InterPro" id="IPR009057">
    <property type="entry name" value="Homeodomain-like_sf"/>
</dbReference>
<dbReference type="Proteomes" id="UP000272503">
    <property type="component" value="Unassembled WGS sequence"/>
</dbReference>
<keyword evidence="8" id="KW-1185">Reference proteome</keyword>
<dbReference type="SUPFAM" id="SSF48498">
    <property type="entry name" value="Tetracyclin repressor-like, C-terminal domain"/>
    <property type="match status" value="1"/>
</dbReference>
<dbReference type="PANTHER" id="PTHR30055:SF234">
    <property type="entry name" value="HTH-TYPE TRANSCRIPTIONAL REGULATOR BETI"/>
    <property type="match status" value="1"/>
</dbReference>
<dbReference type="PROSITE" id="PS50977">
    <property type="entry name" value="HTH_TETR_2"/>
    <property type="match status" value="1"/>
</dbReference>
<reference evidence="7 8" key="1">
    <citation type="submission" date="2018-10" db="EMBL/GenBank/DDBJ databases">
        <authorList>
            <person name="Li J."/>
        </authorList>
    </citation>
    <scope>NUCLEOTIDE SEQUENCE [LARGE SCALE GENOMIC DNA]</scope>
    <source>
        <strain evidence="7 8">IF 016277</strain>
    </source>
</reference>
<feature type="DNA-binding region" description="H-T-H motif" evidence="4">
    <location>
        <begin position="45"/>
        <end position="64"/>
    </location>
</feature>
<evidence type="ECO:0000256" key="2">
    <source>
        <dbReference type="ARBA" id="ARBA00023125"/>
    </source>
</evidence>
<organism evidence="7 8">
    <name type="scientific">Mycetocola tolaasinivorans</name>
    <dbReference type="NCBI Taxonomy" id="76635"/>
    <lineage>
        <taxon>Bacteria</taxon>
        <taxon>Bacillati</taxon>
        <taxon>Actinomycetota</taxon>
        <taxon>Actinomycetes</taxon>
        <taxon>Micrococcales</taxon>
        <taxon>Microbacteriaceae</taxon>
        <taxon>Mycetocola</taxon>
    </lineage>
</organism>
<sequence length="211" mass="22449">MSTPESPAIGSTTAKTPRPSGLKRQRRIIEVAAEHFARVGYTRATIAKIAAEVGVTDAGVLHHFGSKENLFNAVVSHREDAYARHDPSAATSVRDLMDRLIAGAASAAEEPALLRFRAVLSGEALLEDSPASGHLRHVLSTSLSTLVPIVQRGIDTGEIAADTDPTQFVLEALALNEGVRGQVVVYPEGVDYIPVFTRALNRLYASVALTG</sequence>
<evidence type="ECO:0000256" key="5">
    <source>
        <dbReference type="SAM" id="MobiDB-lite"/>
    </source>
</evidence>
<name>A0A3L7A4K1_9MICO</name>
<evidence type="ECO:0000259" key="6">
    <source>
        <dbReference type="PROSITE" id="PS50977"/>
    </source>
</evidence>
<dbReference type="RefSeq" id="WP_121649190.1">
    <property type="nucleotide sequence ID" value="NZ_RCUX01000009.1"/>
</dbReference>
<dbReference type="GO" id="GO:0000976">
    <property type="term" value="F:transcription cis-regulatory region binding"/>
    <property type="evidence" value="ECO:0007669"/>
    <property type="project" value="TreeGrafter"/>
</dbReference>
<dbReference type="AlphaFoldDB" id="A0A3L7A4K1"/>
<evidence type="ECO:0000256" key="1">
    <source>
        <dbReference type="ARBA" id="ARBA00023015"/>
    </source>
</evidence>
<dbReference type="Gene3D" id="1.10.357.10">
    <property type="entry name" value="Tetracycline Repressor, domain 2"/>
    <property type="match status" value="1"/>
</dbReference>
<accession>A0A3L7A4K1</accession>
<evidence type="ECO:0000256" key="4">
    <source>
        <dbReference type="PROSITE-ProRule" id="PRU00335"/>
    </source>
</evidence>
<evidence type="ECO:0000313" key="7">
    <source>
        <dbReference type="EMBL" id="RLP74790.1"/>
    </source>
</evidence>
<feature type="compositionally biased region" description="Polar residues" evidence="5">
    <location>
        <begin position="1"/>
        <end position="15"/>
    </location>
</feature>
<keyword evidence="1" id="KW-0805">Transcription regulation</keyword>
<dbReference type="InterPro" id="IPR050109">
    <property type="entry name" value="HTH-type_TetR-like_transc_reg"/>
</dbReference>
<keyword evidence="2 4" id="KW-0238">DNA-binding</keyword>
<dbReference type="PRINTS" id="PR00455">
    <property type="entry name" value="HTHTETR"/>
</dbReference>